<dbReference type="GO" id="GO:0005975">
    <property type="term" value="P:carbohydrate metabolic process"/>
    <property type="evidence" value="ECO:0007669"/>
    <property type="project" value="UniProtKB-ARBA"/>
</dbReference>
<keyword evidence="1" id="KW-0732">Signal</keyword>
<sequence length="311" mass="34857">MKTQKNTRKAAFWLQNTLVLATSLSVLSCSGSLQDEVAEEALMTTVEESASYAEIDFSHWKITLPVDLNNDGKPDEYQPSSLINNGYRSIPELQPFMYDDTTDAAIVFRTYPGGATTTNSSYPRTELREQQTPGNNYDNWSLTEGGTMRGTLKIDTISPDLVNSKYDNHRVIVMQIHGIISQADMATYGFSSNHAPPLLKMTWIDGHLFAYKKTLVDESTSGIDLYDDSSATWTDIKHDFGDVGFGAFTVEIEASYGELSITVDDETHVFDDISMEKWPFENYFKAGNYLVTTDTTGISEVKYYELEVTHP</sequence>
<evidence type="ECO:0000256" key="1">
    <source>
        <dbReference type="SAM" id="SignalP"/>
    </source>
</evidence>
<protein>
    <submittedName>
        <fullName evidence="3">Alginate lyase</fullName>
    </submittedName>
</protein>
<dbReference type="GO" id="GO:0004553">
    <property type="term" value="F:hydrolase activity, hydrolyzing O-glycosyl compounds"/>
    <property type="evidence" value="ECO:0007669"/>
    <property type="project" value="UniProtKB-ARBA"/>
</dbReference>
<feature type="chain" id="PRO_5012701607" evidence="1">
    <location>
        <begin position="29"/>
        <end position="311"/>
    </location>
</feature>
<dbReference type="InterPro" id="IPR013320">
    <property type="entry name" value="ConA-like_dom_sf"/>
</dbReference>
<gene>
    <name evidence="3" type="ORF">SAMN02927921_02070</name>
</gene>
<dbReference type="Gene3D" id="2.60.120.200">
    <property type="match status" value="1"/>
</dbReference>
<feature type="domain" description="Alginate lyase 2" evidence="2">
    <location>
        <begin position="55"/>
        <end position="310"/>
    </location>
</feature>
<accession>A0A1K1PW89</accession>
<dbReference type="EMBL" id="FPJE01000010">
    <property type="protein sequence ID" value="SFW51724.1"/>
    <property type="molecule type" value="Genomic_DNA"/>
</dbReference>
<dbReference type="PROSITE" id="PS51257">
    <property type="entry name" value="PROKAR_LIPOPROTEIN"/>
    <property type="match status" value="1"/>
</dbReference>
<feature type="signal peptide" evidence="1">
    <location>
        <begin position="1"/>
        <end position="28"/>
    </location>
</feature>
<dbReference type="AlphaFoldDB" id="A0A1K1PW89"/>
<proteinExistence type="predicted"/>
<dbReference type="Pfam" id="PF08787">
    <property type="entry name" value="Alginate_lyase2"/>
    <property type="match status" value="1"/>
</dbReference>
<dbReference type="STRING" id="1150368.SAMN02927921_02070"/>
<dbReference type="SUPFAM" id="SSF49899">
    <property type="entry name" value="Concanavalin A-like lectins/glucanases"/>
    <property type="match status" value="1"/>
</dbReference>
<dbReference type="GO" id="GO:0016829">
    <property type="term" value="F:lyase activity"/>
    <property type="evidence" value="ECO:0007669"/>
    <property type="project" value="UniProtKB-KW"/>
</dbReference>
<name>A0A1K1PW89_9FLAO</name>
<evidence type="ECO:0000313" key="3">
    <source>
        <dbReference type="EMBL" id="SFW51724.1"/>
    </source>
</evidence>
<evidence type="ECO:0000259" key="2">
    <source>
        <dbReference type="Pfam" id="PF08787"/>
    </source>
</evidence>
<evidence type="ECO:0000313" key="4">
    <source>
        <dbReference type="Proteomes" id="UP000182248"/>
    </source>
</evidence>
<organism evidence="3 4">
    <name type="scientific">Sinomicrobium oceani</name>
    <dbReference type="NCBI Taxonomy" id="1150368"/>
    <lineage>
        <taxon>Bacteria</taxon>
        <taxon>Pseudomonadati</taxon>
        <taxon>Bacteroidota</taxon>
        <taxon>Flavobacteriia</taxon>
        <taxon>Flavobacteriales</taxon>
        <taxon>Flavobacteriaceae</taxon>
        <taxon>Sinomicrobium</taxon>
    </lineage>
</organism>
<reference evidence="3 4" key="1">
    <citation type="submission" date="2016-11" db="EMBL/GenBank/DDBJ databases">
        <authorList>
            <person name="Jaros S."/>
            <person name="Januszkiewicz K."/>
            <person name="Wedrychowicz H."/>
        </authorList>
    </citation>
    <scope>NUCLEOTIDE SEQUENCE [LARGE SCALE GENOMIC DNA]</scope>
    <source>
        <strain evidence="3 4">CGMCC 1.12145</strain>
    </source>
</reference>
<dbReference type="Proteomes" id="UP000182248">
    <property type="component" value="Unassembled WGS sequence"/>
</dbReference>
<dbReference type="InterPro" id="IPR014895">
    <property type="entry name" value="Alginate_lyase_2"/>
</dbReference>
<dbReference type="RefSeq" id="WP_072317292.1">
    <property type="nucleotide sequence ID" value="NZ_FPJE01000010.1"/>
</dbReference>
<keyword evidence="4" id="KW-1185">Reference proteome</keyword>
<keyword evidence="3" id="KW-0456">Lyase</keyword>
<dbReference type="OrthoDB" id="1408636at2"/>